<gene>
    <name evidence="3" type="ORF">Hsar01_01804</name>
</gene>
<dbReference type="Pfam" id="PF07589">
    <property type="entry name" value="PEP-CTERM"/>
    <property type="match status" value="1"/>
</dbReference>
<feature type="signal peptide" evidence="1">
    <location>
        <begin position="1"/>
        <end position="23"/>
    </location>
</feature>
<evidence type="ECO:0000313" key="4">
    <source>
        <dbReference type="Proteomes" id="UP001476282"/>
    </source>
</evidence>
<evidence type="ECO:0000256" key="1">
    <source>
        <dbReference type="SAM" id="SignalP"/>
    </source>
</evidence>
<comment type="caution">
    <text evidence="3">The sequence shown here is derived from an EMBL/GenBank/DDBJ whole genome shotgun (WGS) entry which is preliminary data.</text>
</comment>
<sequence>MKSRSLLPRAAAAAILAPLAVDAAVLYEQDFDLDDTANWTVNTPGLSDVTVDFHYDYSAIGVPAAPGSATTTGLKMTANNSGGVFSGFSVSPTGQSFSGDYLIRFSLWSNYVGPLGPGGSGSTQLSIAGFGTAGTSAQWAGAAAGVDSVFFAATLDGGSASDFRAYSTASPTSYPSGNAVYAGPSTNGSDPYYSVFGSTSAPAAQTLLFPGQTGVTDAGETAFAWRAVEILVEGGFATWSIDGLDMATLDLSTVTLGGSNILFGHSDTNAGASADPNDVLLNVTLIDNVRVTDLVPEPSTALLALAGLAVLSRRRRA</sequence>
<organism evidence="3 4">
    <name type="scientific">Haloferula sargassicola</name>
    <dbReference type="NCBI Taxonomy" id="490096"/>
    <lineage>
        <taxon>Bacteria</taxon>
        <taxon>Pseudomonadati</taxon>
        <taxon>Verrucomicrobiota</taxon>
        <taxon>Verrucomicrobiia</taxon>
        <taxon>Verrucomicrobiales</taxon>
        <taxon>Verrucomicrobiaceae</taxon>
        <taxon>Haloferula</taxon>
    </lineage>
</organism>
<evidence type="ECO:0000259" key="2">
    <source>
        <dbReference type="Pfam" id="PF07589"/>
    </source>
</evidence>
<dbReference type="RefSeq" id="WP_353566720.1">
    <property type="nucleotide sequence ID" value="NZ_BAABRI010000008.1"/>
</dbReference>
<dbReference type="InterPro" id="IPR013424">
    <property type="entry name" value="Ice-binding_C"/>
</dbReference>
<dbReference type="EMBL" id="BAABRI010000008">
    <property type="protein sequence ID" value="GAA5482581.1"/>
    <property type="molecule type" value="Genomic_DNA"/>
</dbReference>
<reference evidence="3 4" key="1">
    <citation type="submission" date="2024-02" db="EMBL/GenBank/DDBJ databases">
        <title>Haloferula sargassicola NBRC 104335.</title>
        <authorList>
            <person name="Ichikawa N."/>
            <person name="Katano-Makiyama Y."/>
            <person name="Hidaka K."/>
        </authorList>
    </citation>
    <scope>NUCLEOTIDE SEQUENCE [LARGE SCALE GENOMIC DNA]</scope>
    <source>
        <strain evidence="3 4">NBRC 104335</strain>
    </source>
</reference>
<dbReference type="NCBIfam" id="TIGR02595">
    <property type="entry name" value="PEP_CTERM"/>
    <property type="match status" value="1"/>
</dbReference>
<feature type="domain" description="Ice-binding protein C-terminal" evidence="2">
    <location>
        <begin position="295"/>
        <end position="316"/>
    </location>
</feature>
<accession>A0ABP9UQD6</accession>
<protein>
    <recommendedName>
        <fullName evidence="2">Ice-binding protein C-terminal domain-containing protein</fullName>
    </recommendedName>
</protein>
<feature type="chain" id="PRO_5046419008" description="Ice-binding protein C-terminal domain-containing protein" evidence="1">
    <location>
        <begin position="24"/>
        <end position="317"/>
    </location>
</feature>
<proteinExistence type="predicted"/>
<dbReference type="Proteomes" id="UP001476282">
    <property type="component" value="Unassembled WGS sequence"/>
</dbReference>
<keyword evidence="4" id="KW-1185">Reference proteome</keyword>
<name>A0ABP9UQD6_9BACT</name>
<evidence type="ECO:0000313" key="3">
    <source>
        <dbReference type="EMBL" id="GAA5482581.1"/>
    </source>
</evidence>
<keyword evidence="1" id="KW-0732">Signal</keyword>